<organism evidence="2 3">
    <name type="scientific">Nocardioides fonticola</name>
    <dbReference type="NCBI Taxonomy" id="450363"/>
    <lineage>
        <taxon>Bacteria</taxon>
        <taxon>Bacillati</taxon>
        <taxon>Actinomycetota</taxon>
        <taxon>Actinomycetes</taxon>
        <taxon>Propionibacteriales</taxon>
        <taxon>Nocardioidaceae</taxon>
        <taxon>Nocardioides</taxon>
    </lineage>
</organism>
<gene>
    <name evidence="2" type="ORF">GCM10022215_04560</name>
</gene>
<evidence type="ECO:0000313" key="2">
    <source>
        <dbReference type="EMBL" id="GAA4109843.1"/>
    </source>
</evidence>
<dbReference type="EMBL" id="BAAAZH010000003">
    <property type="protein sequence ID" value="GAA4109843.1"/>
    <property type="molecule type" value="Genomic_DNA"/>
</dbReference>
<dbReference type="Proteomes" id="UP001501495">
    <property type="component" value="Unassembled WGS sequence"/>
</dbReference>
<proteinExistence type="predicted"/>
<comment type="caution">
    <text evidence="2">The sequence shown here is derived from an EMBL/GenBank/DDBJ whole genome shotgun (WGS) entry which is preliminary data.</text>
</comment>
<keyword evidence="3" id="KW-1185">Reference proteome</keyword>
<evidence type="ECO:0008006" key="4">
    <source>
        <dbReference type="Google" id="ProtNLM"/>
    </source>
</evidence>
<feature type="region of interest" description="Disordered" evidence="1">
    <location>
        <begin position="1"/>
        <end position="22"/>
    </location>
</feature>
<accession>A0ABP7XB19</accession>
<evidence type="ECO:0000313" key="3">
    <source>
        <dbReference type="Proteomes" id="UP001501495"/>
    </source>
</evidence>
<reference evidence="3" key="1">
    <citation type="journal article" date="2019" name="Int. J. Syst. Evol. Microbiol.">
        <title>The Global Catalogue of Microorganisms (GCM) 10K type strain sequencing project: providing services to taxonomists for standard genome sequencing and annotation.</title>
        <authorList>
            <consortium name="The Broad Institute Genomics Platform"/>
            <consortium name="The Broad Institute Genome Sequencing Center for Infectious Disease"/>
            <person name="Wu L."/>
            <person name="Ma J."/>
        </authorList>
    </citation>
    <scope>NUCLEOTIDE SEQUENCE [LARGE SCALE GENOMIC DNA]</scope>
    <source>
        <strain evidence="3">JCM 16703</strain>
    </source>
</reference>
<protein>
    <recommendedName>
        <fullName evidence="4">Excreted virulence factor EspC (Type VII ESX diderm)</fullName>
    </recommendedName>
</protein>
<name>A0ABP7XB19_9ACTN</name>
<sequence length="129" mass="13645">MAAGPPARGWSRPAGFGGLPSGHRTAVSERLVADVGQIRSSASTVKAIRDAVTDSDALIDRYADAVGQSVLVDALHDFASNWKIHREKLVKDLDTFSGWAGRAADEYDRADHDLGAALTRTAPAGETES</sequence>
<evidence type="ECO:0000256" key="1">
    <source>
        <dbReference type="SAM" id="MobiDB-lite"/>
    </source>
</evidence>